<dbReference type="Proteomes" id="UP000178448">
    <property type="component" value="Unassembled WGS sequence"/>
</dbReference>
<evidence type="ECO:0000259" key="13">
    <source>
        <dbReference type="SMART" id="SM00562"/>
    </source>
</evidence>
<keyword evidence="6" id="KW-0547">Nucleotide-binding</keyword>
<dbReference type="STRING" id="1798374.A2Z33_02095"/>
<dbReference type="SMART" id="SM00562">
    <property type="entry name" value="NDK"/>
    <property type="match status" value="1"/>
</dbReference>
<dbReference type="GO" id="GO:0005524">
    <property type="term" value="F:ATP binding"/>
    <property type="evidence" value="ECO:0007669"/>
    <property type="project" value="UniProtKB-KW"/>
</dbReference>
<dbReference type="GO" id="GO:0006228">
    <property type="term" value="P:UTP biosynthetic process"/>
    <property type="evidence" value="ECO:0007669"/>
    <property type="project" value="InterPro"/>
</dbReference>
<dbReference type="PROSITE" id="PS51374">
    <property type="entry name" value="NDPK_LIKE"/>
    <property type="match status" value="1"/>
</dbReference>
<dbReference type="Gene3D" id="3.30.70.141">
    <property type="entry name" value="Nucleoside diphosphate kinase-like domain"/>
    <property type="match status" value="1"/>
</dbReference>
<evidence type="ECO:0000256" key="1">
    <source>
        <dbReference type="ARBA" id="ARBA00001946"/>
    </source>
</evidence>
<reference evidence="14 15" key="1">
    <citation type="journal article" date="2016" name="Nat. Commun.">
        <title>Thousands of microbial genomes shed light on interconnected biogeochemical processes in an aquifer system.</title>
        <authorList>
            <person name="Anantharaman K."/>
            <person name="Brown C.T."/>
            <person name="Hug L.A."/>
            <person name="Sharon I."/>
            <person name="Castelle C.J."/>
            <person name="Probst A.J."/>
            <person name="Thomas B.C."/>
            <person name="Singh A."/>
            <person name="Wilkins M.J."/>
            <person name="Karaoz U."/>
            <person name="Brodie E.L."/>
            <person name="Williams K.H."/>
            <person name="Hubbard S.S."/>
            <person name="Banfield J.F."/>
        </authorList>
    </citation>
    <scope>NUCLEOTIDE SEQUENCE [LARGE SCALE GENOMIC DNA]</scope>
</reference>
<evidence type="ECO:0000256" key="3">
    <source>
        <dbReference type="ARBA" id="ARBA00012966"/>
    </source>
</evidence>
<evidence type="ECO:0000256" key="9">
    <source>
        <dbReference type="ARBA" id="ARBA00022842"/>
    </source>
</evidence>
<dbReference type="InterPro" id="IPR036850">
    <property type="entry name" value="NDK-like_dom_sf"/>
</dbReference>
<evidence type="ECO:0000256" key="11">
    <source>
        <dbReference type="PROSITE-ProRule" id="PRU00706"/>
    </source>
</evidence>
<proteinExistence type="inferred from homology"/>
<evidence type="ECO:0000256" key="6">
    <source>
        <dbReference type="ARBA" id="ARBA00022741"/>
    </source>
</evidence>
<comment type="similarity">
    <text evidence="2 11 12">Belongs to the NDK family.</text>
</comment>
<organism evidence="14 15">
    <name type="scientific">Candidatus Gottesmanbacteria bacterium RBG_16_52_11</name>
    <dbReference type="NCBI Taxonomy" id="1798374"/>
    <lineage>
        <taxon>Bacteria</taxon>
        <taxon>Candidatus Gottesmaniibacteriota</taxon>
    </lineage>
</organism>
<dbReference type="GO" id="GO:0046872">
    <property type="term" value="F:metal ion binding"/>
    <property type="evidence" value="ECO:0007669"/>
    <property type="project" value="UniProtKB-KW"/>
</dbReference>
<protein>
    <recommendedName>
        <fullName evidence="3">nucleoside-diphosphate kinase</fullName>
        <ecNumber evidence="3">2.7.4.6</ecNumber>
    </recommendedName>
</protein>
<dbReference type="Pfam" id="PF00334">
    <property type="entry name" value="NDK"/>
    <property type="match status" value="1"/>
</dbReference>
<evidence type="ECO:0000256" key="8">
    <source>
        <dbReference type="ARBA" id="ARBA00022840"/>
    </source>
</evidence>
<feature type="domain" description="Nucleoside diphosphate kinase-like" evidence="13">
    <location>
        <begin position="2"/>
        <end position="139"/>
    </location>
</feature>
<comment type="caution">
    <text evidence="14">The sequence shown here is derived from an EMBL/GenBank/DDBJ whole genome shotgun (WGS) entry which is preliminary data.</text>
</comment>
<dbReference type="EC" id="2.7.4.6" evidence="3"/>
<keyword evidence="9" id="KW-0460">Magnesium</keyword>
<dbReference type="NCBIfam" id="NF001908">
    <property type="entry name" value="PRK00668.1"/>
    <property type="match status" value="1"/>
</dbReference>
<comment type="cofactor">
    <cofactor evidence="1">
        <name>Mg(2+)</name>
        <dbReference type="ChEBI" id="CHEBI:18420"/>
    </cofactor>
</comment>
<evidence type="ECO:0000256" key="12">
    <source>
        <dbReference type="RuleBase" id="RU004011"/>
    </source>
</evidence>
<dbReference type="InterPro" id="IPR001564">
    <property type="entry name" value="Nucleoside_diP_kinase"/>
</dbReference>
<keyword evidence="8" id="KW-0067">ATP-binding</keyword>
<keyword evidence="4" id="KW-0808">Transferase</keyword>
<dbReference type="AlphaFoldDB" id="A0A1F5YQU5"/>
<dbReference type="InterPro" id="IPR034907">
    <property type="entry name" value="NDK-like_dom"/>
</dbReference>
<dbReference type="FunFam" id="3.30.70.141:FF:000017">
    <property type="entry name" value="Nucleoside diphosphate kinase"/>
    <property type="match status" value="1"/>
</dbReference>
<keyword evidence="10" id="KW-0546">Nucleotide metabolism</keyword>
<accession>A0A1F5YQU5</accession>
<keyword evidence="7 14" id="KW-0418">Kinase</keyword>
<dbReference type="GO" id="GO:0006183">
    <property type="term" value="P:GTP biosynthetic process"/>
    <property type="evidence" value="ECO:0007669"/>
    <property type="project" value="InterPro"/>
</dbReference>
<dbReference type="EMBL" id="MFJD01000007">
    <property type="protein sequence ID" value="OGG02560.1"/>
    <property type="molecule type" value="Genomic_DNA"/>
</dbReference>
<evidence type="ECO:0000313" key="15">
    <source>
        <dbReference type="Proteomes" id="UP000178448"/>
    </source>
</evidence>
<keyword evidence="5" id="KW-0479">Metal-binding</keyword>
<evidence type="ECO:0000256" key="2">
    <source>
        <dbReference type="ARBA" id="ARBA00008142"/>
    </source>
</evidence>
<evidence type="ECO:0000256" key="5">
    <source>
        <dbReference type="ARBA" id="ARBA00022723"/>
    </source>
</evidence>
<dbReference type="GO" id="GO:0006241">
    <property type="term" value="P:CTP biosynthetic process"/>
    <property type="evidence" value="ECO:0007669"/>
    <property type="project" value="InterPro"/>
</dbReference>
<evidence type="ECO:0000256" key="10">
    <source>
        <dbReference type="ARBA" id="ARBA00023080"/>
    </source>
</evidence>
<evidence type="ECO:0000313" key="14">
    <source>
        <dbReference type="EMBL" id="OGG02560.1"/>
    </source>
</evidence>
<dbReference type="GO" id="GO:0004550">
    <property type="term" value="F:nucleoside diphosphate kinase activity"/>
    <property type="evidence" value="ECO:0007669"/>
    <property type="project" value="UniProtKB-EC"/>
</dbReference>
<dbReference type="PANTHER" id="PTHR11349">
    <property type="entry name" value="NUCLEOSIDE DIPHOSPHATE KINASE"/>
    <property type="match status" value="1"/>
</dbReference>
<dbReference type="PRINTS" id="PR01243">
    <property type="entry name" value="NUCDPKINASE"/>
</dbReference>
<dbReference type="SUPFAM" id="SSF54919">
    <property type="entry name" value="Nucleoside diphosphate kinase, NDK"/>
    <property type="match status" value="1"/>
</dbReference>
<name>A0A1F5YQU5_9BACT</name>
<dbReference type="CDD" id="cd04413">
    <property type="entry name" value="NDPk_I"/>
    <property type="match status" value="1"/>
</dbReference>
<comment type="caution">
    <text evidence="11">Lacks conserved residue(s) required for the propagation of feature annotation.</text>
</comment>
<evidence type="ECO:0000256" key="4">
    <source>
        <dbReference type="ARBA" id="ARBA00022679"/>
    </source>
</evidence>
<evidence type="ECO:0000256" key="7">
    <source>
        <dbReference type="ARBA" id="ARBA00022777"/>
    </source>
</evidence>
<sequence length="142" mass="15434">MYEQTVVLVKPDGYAKKVVGNVIGRFEAAGLDLIALKMVRLTQPVLDRWYAHHKDKPFFPDLSAQMMATPVVAMVVGGEGALGKVFAICGPTDPAEALPGTIRRDFGESKPKNVVHRSDSAEAARKEIGLLFAPEELFSPAR</sequence>
<gene>
    <name evidence="14" type="ORF">A2Z33_02095</name>
</gene>